<keyword evidence="1" id="KW-0812">Transmembrane</keyword>
<feature type="transmembrane region" description="Helical" evidence="1">
    <location>
        <begin position="230"/>
        <end position="250"/>
    </location>
</feature>
<sequence>MRRKKRLRLLNCLFGMLFGILLLRLALGPFYSHSGLYTHLVWIVLFPINMLRGYGNGSIFVLFYVLLWSYVIVVRNAVYDEPLAKTLFKMFIWMSLVALPFLPFGIEYFSLVRYATTISSYQLRVLPFVALLVLLFLANRFFFRQNYLVAGAWALSNFLLIIVVITLADLLLLLKYQILFHALGYRMSLVNNFLSTMPLLALLVLMCLSVFYVFVFERQFLRLAPRERSLLSIMTPVGLSIALSLMLMIMRDDSRRYRYHDYRRGIATVYYAARDDRQMLSFDEGQFKFSSDRQNVFYPFGSFDLQDTLNRHARDILRMKIIEGLDYYRLERIIKILAHGPRNNDIFNRLRYIIEGKRYRIPGQFKYWTDYVRTRYEALDTDITVVGWVILNGSPLNQVEFFVNKVSYEERKSVEPIWQGKTDSHGRFEFTCYKETGLDSVYFQVGLSLHNTLIGSSVEFIKVVNPLPVFAEAGDFLLDTLQIEVLRYKGVPNLRKLNIQTTVTTDSFLLFVPHIALATPIRLAGLLSTSGSLQDVVLEYPALGADTLLRQMIFEQLDNSRFFLKDSERKIEIQIN</sequence>
<proteinExistence type="predicted"/>
<keyword evidence="1" id="KW-1133">Transmembrane helix</keyword>
<evidence type="ECO:0000313" key="3">
    <source>
        <dbReference type="Proteomes" id="UP000051373"/>
    </source>
</evidence>
<reference evidence="2 3" key="1">
    <citation type="journal article" date="2015" name="Microbiome">
        <title>Genomic resolution of linkages in carbon, nitrogen, and sulfur cycling among widespread estuary sediment bacteria.</title>
        <authorList>
            <person name="Baker B.J."/>
            <person name="Lazar C.S."/>
            <person name="Teske A.P."/>
            <person name="Dick G.J."/>
        </authorList>
    </citation>
    <scope>NUCLEOTIDE SEQUENCE [LARGE SCALE GENOMIC DNA]</scope>
    <source>
        <strain evidence="2">SM23_42</strain>
    </source>
</reference>
<name>A0A0S8FRN0_UNCW3</name>
<dbReference type="AlphaFoldDB" id="A0A0S8FRN0"/>
<dbReference type="STRING" id="1703779.AMJ83_07295"/>
<organism evidence="2 3">
    <name type="scientific">candidate division WOR_3 bacterium SM23_42</name>
    <dbReference type="NCBI Taxonomy" id="1703779"/>
    <lineage>
        <taxon>Bacteria</taxon>
        <taxon>Bacteria division WOR-3</taxon>
    </lineage>
</organism>
<evidence type="ECO:0000256" key="1">
    <source>
        <dbReference type="SAM" id="Phobius"/>
    </source>
</evidence>
<keyword evidence="1" id="KW-0472">Membrane</keyword>
<dbReference type="Proteomes" id="UP000051373">
    <property type="component" value="Unassembled WGS sequence"/>
</dbReference>
<protein>
    <submittedName>
        <fullName evidence="2">Uncharacterized protein</fullName>
    </submittedName>
</protein>
<evidence type="ECO:0000313" key="2">
    <source>
        <dbReference type="EMBL" id="KPK63369.1"/>
    </source>
</evidence>
<feature type="transmembrane region" description="Helical" evidence="1">
    <location>
        <begin position="193"/>
        <end position="215"/>
    </location>
</feature>
<feature type="transmembrane region" description="Helical" evidence="1">
    <location>
        <begin position="58"/>
        <end position="78"/>
    </location>
</feature>
<accession>A0A0S8FRN0</accession>
<comment type="caution">
    <text evidence="2">The sequence shown here is derived from an EMBL/GenBank/DDBJ whole genome shotgun (WGS) entry which is preliminary data.</text>
</comment>
<feature type="transmembrane region" description="Helical" evidence="1">
    <location>
        <begin position="90"/>
        <end position="111"/>
    </location>
</feature>
<gene>
    <name evidence="2" type="ORF">AMJ83_07295</name>
</gene>
<feature type="transmembrane region" description="Helical" evidence="1">
    <location>
        <begin position="148"/>
        <end position="172"/>
    </location>
</feature>
<feature type="transmembrane region" description="Helical" evidence="1">
    <location>
        <begin position="123"/>
        <end position="142"/>
    </location>
</feature>
<dbReference type="EMBL" id="LJUJ01000014">
    <property type="protein sequence ID" value="KPK63369.1"/>
    <property type="molecule type" value="Genomic_DNA"/>
</dbReference>
<feature type="transmembrane region" description="Helical" evidence="1">
    <location>
        <begin position="7"/>
        <end position="27"/>
    </location>
</feature>